<proteinExistence type="predicted"/>
<evidence type="ECO:0008006" key="4">
    <source>
        <dbReference type="Google" id="ProtNLM"/>
    </source>
</evidence>
<dbReference type="KEGG" id="ndk:I601_0634"/>
<dbReference type="OrthoDB" id="121633at2"/>
<dbReference type="SUPFAM" id="SSF69754">
    <property type="entry name" value="Ribosome binding protein Y (YfiA homologue)"/>
    <property type="match status" value="1"/>
</dbReference>
<accession>A0A1A9GGA0</accession>
<dbReference type="STRING" id="1300347.I601_0634"/>
<keyword evidence="3" id="KW-1185">Reference proteome</keyword>
<evidence type="ECO:0000313" key="3">
    <source>
        <dbReference type="Proteomes" id="UP000077868"/>
    </source>
</evidence>
<dbReference type="PATRIC" id="fig|1300347.3.peg.639"/>
<dbReference type="AlphaFoldDB" id="A0A1A9GGA0"/>
<feature type="region of interest" description="Disordered" evidence="1">
    <location>
        <begin position="94"/>
        <end position="113"/>
    </location>
</feature>
<protein>
    <recommendedName>
        <fullName evidence="4">Sigma 54 modulation protein / S30EA ribosomal protein</fullName>
    </recommendedName>
</protein>
<name>A0A1A9GGA0_9ACTN</name>
<dbReference type="Pfam" id="PF02482">
    <property type="entry name" value="Ribosomal_S30AE"/>
    <property type="match status" value="1"/>
</dbReference>
<evidence type="ECO:0000313" key="2">
    <source>
        <dbReference type="EMBL" id="ANH37086.1"/>
    </source>
</evidence>
<dbReference type="InterPro" id="IPR003489">
    <property type="entry name" value="RHF/RaiA"/>
</dbReference>
<dbReference type="Gene3D" id="3.30.160.100">
    <property type="entry name" value="Ribosome hibernation promotion factor-like"/>
    <property type="match status" value="1"/>
</dbReference>
<dbReference type="Proteomes" id="UP000077868">
    <property type="component" value="Chromosome"/>
</dbReference>
<organism evidence="2 3">
    <name type="scientific">Nocardioides dokdonensis FR1436</name>
    <dbReference type="NCBI Taxonomy" id="1300347"/>
    <lineage>
        <taxon>Bacteria</taxon>
        <taxon>Bacillati</taxon>
        <taxon>Actinomycetota</taxon>
        <taxon>Actinomycetes</taxon>
        <taxon>Propionibacteriales</taxon>
        <taxon>Nocardioidaceae</taxon>
        <taxon>Nocardioides</taxon>
    </lineage>
</organism>
<evidence type="ECO:0000256" key="1">
    <source>
        <dbReference type="SAM" id="MobiDB-lite"/>
    </source>
</evidence>
<dbReference type="RefSeq" id="WP_068106326.1">
    <property type="nucleotide sequence ID" value="NZ_CP015079.1"/>
</dbReference>
<gene>
    <name evidence="2" type="ORF">I601_0634</name>
</gene>
<reference evidence="2 3" key="1">
    <citation type="submission" date="2016-03" db="EMBL/GenBank/DDBJ databases">
        <title>Complete genome sequence of a soil Actinobacterium, Nocardioides dokdonensis FR1436.</title>
        <authorList>
            <person name="Kwon S.-K."/>
            <person name="Kim K."/>
            <person name="Kim J.F."/>
        </authorList>
    </citation>
    <scope>NUCLEOTIDE SEQUENCE [LARGE SCALE GENOMIC DNA]</scope>
    <source>
        <strain evidence="2 3">FR1436</strain>
    </source>
</reference>
<dbReference type="EMBL" id="CP015079">
    <property type="protein sequence ID" value="ANH37086.1"/>
    <property type="molecule type" value="Genomic_DNA"/>
</dbReference>
<dbReference type="InterPro" id="IPR036567">
    <property type="entry name" value="RHF-like"/>
</dbReference>
<sequence length="113" mass="12450">MKVQVNTDTNVDVHEARSDEITAEIAQSLARFEDRVTRVEVHLGNESAGRPTGDDFRCLIEARPAGMDPIAVTHHAATLTDALSGATDRIEARLTSTFERKEGHESRDTIRGH</sequence>